<reference evidence="20 21" key="1">
    <citation type="journal article" date="2016" name="Genome Biol. Evol.">
        <title>Gene Family Evolution Reflects Adaptation to Soil Environmental Stressors in the Genome of the Collembolan Orchesella cincta.</title>
        <authorList>
            <person name="Faddeeva-Vakhrusheva A."/>
            <person name="Derks M.F."/>
            <person name="Anvar S.Y."/>
            <person name="Agamennone V."/>
            <person name="Suring W."/>
            <person name="Smit S."/>
            <person name="van Straalen N.M."/>
            <person name="Roelofs D."/>
        </authorList>
    </citation>
    <scope>NUCLEOTIDE SEQUENCE [LARGE SCALE GENOMIC DNA]</scope>
    <source>
        <tissue evidence="20">Mixed pool</tissue>
    </source>
</reference>
<evidence type="ECO:0000256" key="11">
    <source>
        <dbReference type="ARBA" id="ARBA00023170"/>
    </source>
</evidence>
<evidence type="ECO:0000259" key="18">
    <source>
        <dbReference type="Pfam" id="PF02931"/>
    </source>
</evidence>
<dbReference type="OMA" id="WIFKSSC"/>
<keyword evidence="12" id="KW-0325">Glycoprotein</keyword>
<dbReference type="InterPro" id="IPR036734">
    <property type="entry name" value="Neur_chan_lig-bd_sf"/>
</dbReference>
<evidence type="ECO:0000256" key="9">
    <source>
        <dbReference type="ARBA" id="ARBA00023136"/>
    </source>
</evidence>
<dbReference type="Gene3D" id="2.70.170.10">
    <property type="entry name" value="Neurotransmitter-gated ion-channel ligand-binding domain"/>
    <property type="match status" value="1"/>
</dbReference>
<dbReference type="SUPFAM" id="SSF63712">
    <property type="entry name" value="Nicotinic receptor ligand binding domain-like"/>
    <property type="match status" value="1"/>
</dbReference>
<evidence type="ECO:0000256" key="15">
    <source>
        <dbReference type="ARBA" id="ARBA00023303"/>
    </source>
</evidence>
<accession>A0A1D2MNN8</accession>
<feature type="transmembrane region" description="Helical" evidence="17">
    <location>
        <begin position="221"/>
        <end position="245"/>
    </location>
</feature>
<evidence type="ECO:0000256" key="2">
    <source>
        <dbReference type="ARBA" id="ARBA00009237"/>
    </source>
</evidence>
<sequence>MDRLRMIDCDEQEFRLLKYLMNNYDPSVRPAIHYSQALSVNFSLSLHHIIDVDEKNQILTTSCWLTQMWLDNHLQWNDTEFGGIKVIRLPYARVWRPDIILYNNADPQYTSSVINTNVIVTSDGMVTWLSHGIYKSSCDINVEFFPFDVQKCTMKWASWTYDGYQVDIVHEREKGDQSNYHQNGEFDLIDFSAVRNVVVYSCCPEPYPDITYTISLKRRPMFYVFNLIIPCLLINGIALLVFFVPCDSGEKVTLGISALLSMTVFLMTIRESLPPTEKTPLISFYYGVSICIVTFASAMAVVTLNIHHRGFRGVTVPGYLRFVCLKILGRILLVQGDPEPYGSNSSPSSSERQNSHLDAFRELRVQLNPRSHSTAASTALPASSSGSLDDFESKFGKIATKICETIERCEMRTAEQTKHDANQLEWKKVALVCDRFLFWAFAISTAISTTLILFSSPYGPSIHDLKHNILGFDAENGGAITGATIGDTPAITHEPSTN</sequence>
<evidence type="ECO:0000256" key="4">
    <source>
        <dbReference type="ARBA" id="ARBA00022475"/>
    </source>
</evidence>
<organism evidence="20 21">
    <name type="scientific">Orchesella cincta</name>
    <name type="common">Springtail</name>
    <name type="synonym">Podura cincta</name>
    <dbReference type="NCBI Taxonomy" id="48709"/>
    <lineage>
        <taxon>Eukaryota</taxon>
        <taxon>Metazoa</taxon>
        <taxon>Ecdysozoa</taxon>
        <taxon>Arthropoda</taxon>
        <taxon>Hexapoda</taxon>
        <taxon>Collembola</taxon>
        <taxon>Entomobryomorpha</taxon>
        <taxon>Entomobryoidea</taxon>
        <taxon>Orchesellidae</taxon>
        <taxon>Orchesellinae</taxon>
        <taxon>Orchesella</taxon>
    </lineage>
</organism>
<evidence type="ECO:0000256" key="3">
    <source>
        <dbReference type="ARBA" id="ARBA00022448"/>
    </source>
</evidence>
<evidence type="ECO:0000256" key="7">
    <source>
        <dbReference type="ARBA" id="ARBA00023018"/>
    </source>
</evidence>
<evidence type="ECO:0000256" key="5">
    <source>
        <dbReference type="ARBA" id="ARBA00022692"/>
    </source>
</evidence>
<keyword evidence="9 17" id="KW-0472">Membrane</keyword>
<keyword evidence="4" id="KW-1003">Cell membrane</keyword>
<keyword evidence="14" id="KW-1071">Ligand-gated ion channel</keyword>
<keyword evidence="13" id="KW-0628">Postsynaptic cell membrane</keyword>
<feature type="transmembrane region" description="Helical" evidence="17">
    <location>
        <begin position="252"/>
        <end position="269"/>
    </location>
</feature>
<dbReference type="EMBL" id="LJIJ01000767">
    <property type="protein sequence ID" value="ODM94689.1"/>
    <property type="molecule type" value="Genomic_DNA"/>
</dbReference>
<dbReference type="FunFam" id="1.20.58.390:FF:000073">
    <property type="entry name" value="Neuronal acetylcholine receptor subunit alpha-9-II"/>
    <property type="match status" value="1"/>
</dbReference>
<dbReference type="Pfam" id="PF02931">
    <property type="entry name" value="Neur_chan_LBD"/>
    <property type="match status" value="1"/>
</dbReference>
<evidence type="ECO:0000256" key="17">
    <source>
        <dbReference type="RuleBase" id="RU000687"/>
    </source>
</evidence>
<keyword evidence="11 20" id="KW-0675">Receptor</keyword>
<dbReference type="OrthoDB" id="5975154at2759"/>
<evidence type="ECO:0000256" key="16">
    <source>
        <dbReference type="ARBA" id="ARBA00034104"/>
    </source>
</evidence>
<dbReference type="PRINTS" id="PR00254">
    <property type="entry name" value="NICOTINICR"/>
</dbReference>
<keyword evidence="10" id="KW-1015">Disulfide bond</keyword>
<dbReference type="InterPro" id="IPR006029">
    <property type="entry name" value="Neurotrans-gated_channel_TM"/>
</dbReference>
<feature type="transmembrane region" description="Helical" evidence="17">
    <location>
        <begin position="436"/>
        <end position="455"/>
    </location>
</feature>
<dbReference type="STRING" id="48709.A0A1D2MNN8"/>
<evidence type="ECO:0000256" key="13">
    <source>
        <dbReference type="ARBA" id="ARBA00023257"/>
    </source>
</evidence>
<feature type="domain" description="Neurotransmitter-gated ion-channel transmembrane" evidence="19">
    <location>
        <begin position="227"/>
        <end position="452"/>
    </location>
</feature>
<dbReference type="PANTHER" id="PTHR18945">
    <property type="entry name" value="NEUROTRANSMITTER GATED ION CHANNEL"/>
    <property type="match status" value="1"/>
</dbReference>
<keyword evidence="3 17" id="KW-0813">Transport</keyword>
<dbReference type="Proteomes" id="UP000094527">
    <property type="component" value="Unassembled WGS sequence"/>
</dbReference>
<protein>
    <submittedName>
        <fullName evidence="20">Neuronal acetylcholine receptor subunit alpha-10</fullName>
    </submittedName>
</protein>
<dbReference type="SUPFAM" id="SSF90112">
    <property type="entry name" value="Neurotransmitter-gated ion-channel transmembrane pore"/>
    <property type="match status" value="1"/>
</dbReference>
<dbReference type="GO" id="GO:0045211">
    <property type="term" value="C:postsynaptic membrane"/>
    <property type="evidence" value="ECO:0007669"/>
    <property type="project" value="UniProtKB-SubCell"/>
</dbReference>
<dbReference type="PROSITE" id="PS00236">
    <property type="entry name" value="NEUROTR_ION_CHANNEL"/>
    <property type="match status" value="1"/>
</dbReference>
<evidence type="ECO:0000256" key="10">
    <source>
        <dbReference type="ARBA" id="ARBA00023157"/>
    </source>
</evidence>
<evidence type="ECO:0000256" key="8">
    <source>
        <dbReference type="ARBA" id="ARBA00023065"/>
    </source>
</evidence>
<keyword evidence="5 17" id="KW-0812">Transmembrane</keyword>
<comment type="function">
    <text evidence="1">After binding acetylcholine, the AChR responds by an extensive change in conformation that affects all subunits and leads to opening of an ion-conducting channel across the plasma membrane.</text>
</comment>
<dbReference type="GO" id="GO:0004888">
    <property type="term" value="F:transmembrane signaling receptor activity"/>
    <property type="evidence" value="ECO:0007669"/>
    <property type="project" value="InterPro"/>
</dbReference>
<dbReference type="PRINTS" id="PR00252">
    <property type="entry name" value="NRIONCHANNEL"/>
</dbReference>
<feature type="domain" description="Neurotransmitter-gated ion-channel ligand-binding" evidence="18">
    <location>
        <begin position="15"/>
        <end position="220"/>
    </location>
</feature>
<keyword evidence="15 17" id="KW-0407">Ion channel</keyword>
<name>A0A1D2MNN8_ORCCI</name>
<dbReference type="FunFam" id="2.70.170.10:FF:000016">
    <property type="entry name" value="Nicotinic acetylcholine receptor subunit"/>
    <property type="match status" value="1"/>
</dbReference>
<proteinExistence type="inferred from homology"/>
<keyword evidence="8 17" id="KW-0406">Ion transport</keyword>
<keyword evidence="7" id="KW-0770">Synapse</keyword>
<dbReference type="Gene3D" id="1.20.58.390">
    <property type="entry name" value="Neurotransmitter-gated ion-channel transmembrane domain"/>
    <property type="match status" value="2"/>
</dbReference>
<dbReference type="GO" id="GO:0022848">
    <property type="term" value="F:acetylcholine-gated monoatomic cation-selective channel activity"/>
    <property type="evidence" value="ECO:0007669"/>
    <property type="project" value="InterPro"/>
</dbReference>
<evidence type="ECO:0000256" key="1">
    <source>
        <dbReference type="ARBA" id="ARBA00003328"/>
    </source>
</evidence>
<dbReference type="InterPro" id="IPR038050">
    <property type="entry name" value="Neuro_actylchol_rec"/>
</dbReference>
<dbReference type="NCBIfam" id="TIGR00860">
    <property type="entry name" value="LIC"/>
    <property type="match status" value="1"/>
</dbReference>
<keyword evidence="6 17" id="KW-1133">Transmembrane helix</keyword>
<dbReference type="InterPro" id="IPR018000">
    <property type="entry name" value="Neurotransmitter_ion_chnl_CS"/>
</dbReference>
<evidence type="ECO:0000259" key="19">
    <source>
        <dbReference type="Pfam" id="PF02932"/>
    </source>
</evidence>
<evidence type="ECO:0000256" key="12">
    <source>
        <dbReference type="ARBA" id="ARBA00023180"/>
    </source>
</evidence>
<dbReference type="InterPro" id="IPR006202">
    <property type="entry name" value="Neur_chan_lig-bd"/>
</dbReference>
<evidence type="ECO:0000256" key="14">
    <source>
        <dbReference type="ARBA" id="ARBA00023286"/>
    </source>
</evidence>
<dbReference type="InterPro" id="IPR006201">
    <property type="entry name" value="Neur_channel"/>
</dbReference>
<dbReference type="InterPro" id="IPR002394">
    <property type="entry name" value="Nicotinic_acetylcholine_rcpt"/>
</dbReference>
<comment type="caution">
    <text evidence="20">The sequence shown here is derived from an EMBL/GenBank/DDBJ whole genome shotgun (WGS) entry which is preliminary data.</text>
</comment>
<dbReference type="InterPro" id="IPR036719">
    <property type="entry name" value="Neuro-gated_channel_TM_sf"/>
</dbReference>
<comment type="subcellular location">
    <subcellularLocation>
        <location evidence="16">Postsynaptic cell membrane</location>
        <topology evidence="16">Multi-pass membrane protein</topology>
    </subcellularLocation>
</comment>
<gene>
    <name evidence="20" type="ORF">Ocin01_11993</name>
</gene>
<dbReference type="CDD" id="cd19051">
    <property type="entry name" value="LGIC_TM_cation"/>
    <property type="match status" value="1"/>
</dbReference>
<dbReference type="CDD" id="cd18997">
    <property type="entry name" value="LGIC_ECD_nAChR"/>
    <property type="match status" value="1"/>
</dbReference>
<dbReference type="AlphaFoldDB" id="A0A1D2MNN8"/>
<evidence type="ECO:0000313" key="21">
    <source>
        <dbReference type="Proteomes" id="UP000094527"/>
    </source>
</evidence>
<comment type="similarity">
    <text evidence="2">Belongs to the ligand-gated ion channel (TC 1.A.9) family. Acetylcholine receptor (TC 1.A.9.1) subfamily.</text>
</comment>
<dbReference type="Pfam" id="PF02932">
    <property type="entry name" value="Neur_chan_memb"/>
    <property type="match status" value="1"/>
</dbReference>
<feature type="transmembrane region" description="Helical" evidence="17">
    <location>
        <begin position="281"/>
        <end position="302"/>
    </location>
</feature>
<keyword evidence="21" id="KW-1185">Reference proteome</keyword>
<evidence type="ECO:0000256" key="6">
    <source>
        <dbReference type="ARBA" id="ARBA00022989"/>
    </source>
</evidence>
<evidence type="ECO:0000313" key="20">
    <source>
        <dbReference type="EMBL" id="ODM94689.1"/>
    </source>
</evidence>